<evidence type="ECO:0000313" key="1">
    <source>
        <dbReference type="EMBL" id="EMG47979.1"/>
    </source>
</evidence>
<name>M3JZY7_CANMX</name>
<keyword evidence="2" id="KW-1185">Reference proteome</keyword>
<protein>
    <recommendedName>
        <fullName evidence="3">F-box domain-containing protein</fullName>
    </recommendedName>
</protein>
<organism evidence="1 2">
    <name type="scientific">Candida maltosa (strain Xu316)</name>
    <name type="common">Yeast</name>
    <dbReference type="NCBI Taxonomy" id="1245528"/>
    <lineage>
        <taxon>Eukaryota</taxon>
        <taxon>Fungi</taxon>
        <taxon>Dikarya</taxon>
        <taxon>Ascomycota</taxon>
        <taxon>Saccharomycotina</taxon>
        <taxon>Pichiomycetes</taxon>
        <taxon>Debaryomycetaceae</taxon>
        <taxon>Candida/Lodderomyces clade</taxon>
        <taxon>Candida</taxon>
    </lineage>
</organism>
<dbReference type="OMA" id="KFMELEM"/>
<proteinExistence type="predicted"/>
<dbReference type="eggNOG" id="ENOG502RQJQ">
    <property type="taxonomic scope" value="Eukaryota"/>
</dbReference>
<sequence>MDEEYSVLLLPQAIISRIIYEHFKLNNCYLNSILPILFTCKEIYYAQNFMLFTLKPLIVGKNKKNSFPNSKLKSLLENKRICSKISTVYLMLTPKVTNGKSTIEFLHKLHQFGNLSRLTVRLNSADNLAPHMQCFPKTLTYLKLILVRNIKDASPVKYATFSVFPNLKTLKFQSLVHINWQLKNLMYVSNRLGSPKILVYQVLSDIIYTNRNSLEVLEFEMINLNPVYTAMNQSYKLANESTFPRLKLIKIDQTTSYPNLQISSLLTNCQMIIYINNYLSHFIILKCTNEGIVELKFDLLLFNYKFNQIRKQLDV</sequence>
<dbReference type="Proteomes" id="UP000011777">
    <property type="component" value="Unassembled WGS sequence"/>
</dbReference>
<dbReference type="EMBL" id="AOGT01001321">
    <property type="protein sequence ID" value="EMG47979.1"/>
    <property type="molecule type" value="Genomic_DNA"/>
</dbReference>
<dbReference type="OrthoDB" id="4014539at2759"/>
<evidence type="ECO:0000313" key="2">
    <source>
        <dbReference type="Proteomes" id="UP000011777"/>
    </source>
</evidence>
<evidence type="ECO:0008006" key="3">
    <source>
        <dbReference type="Google" id="ProtNLM"/>
    </source>
</evidence>
<gene>
    <name evidence="1" type="ORF">G210_1530</name>
</gene>
<reference evidence="1 2" key="1">
    <citation type="submission" date="2013-02" db="EMBL/GenBank/DDBJ databases">
        <title>Genome sequence of Candida maltosa Xu316, a potential industrial strain for xylitol and ethanol production.</title>
        <authorList>
            <person name="Yu J."/>
            <person name="Wang Q."/>
            <person name="Geng X."/>
            <person name="Bao W."/>
            <person name="He P."/>
            <person name="Cai J."/>
        </authorList>
    </citation>
    <scope>NUCLEOTIDE SEQUENCE [LARGE SCALE GENOMIC DNA]</scope>
    <source>
        <strain evidence="2">Xu316</strain>
    </source>
</reference>
<accession>M3JZY7</accession>
<dbReference type="AlphaFoldDB" id="M3JZY7"/>
<dbReference type="HOGENOM" id="CLU_882769_0_0_1"/>
<comment type="caution">
    <text evidence="1">The sequence shown here is derived from an EMBL/GenBank/DDBJ whole genome shotgun (WGS) entry which is preliminary data.</text>
</comment>